<comment type="caution">
    <text evidence="2">The sequence shown here is derived from an EMBL/GenBank/DDBJ whole genome shotgun (WGS) entry which is preliminary data.</text>
</comment>
<feature type="compositionally biased region" description="Low complexity" evidence="1">
    <location>
        <begin position="422"/>
        <end position="437"/>
    </location>
</feature>
<organism evidence="2 3">
    <name type="scientific">Colletotrichum sojae</name>
    <dbReference type="NCBI Taxonomy" id="2175907"/>
    <lineage>
        <taxon>Eukaryota</taxon>
        <taxon>Fungi</taxon>
        <taxon>Dikarya</taxon>
        <taxon>Ascomycota</taxon>
        <taxon>Pezizomycotina</taxon>
        <taxon>Sordariomycetes</taxon>
        <taxon>Hypocreomycetidae</taxon>
        <taxon>Glomerellales</taxon>
        <taxon>Glomerellaceae</taxon>
        <taxon>Colletotrichum</taxon>
        <taxon>Colletotrichum orchidearum species complex</taxon>
    </lineage>
</organism>
<keyword evidence="3" id="KW-1185">Reference proteome</keyword>
<feature type="region of interest" description="Disordered" evidence="1">
    <location>
        <begin position="557"/>
        <end position="657"/>
    </location>
</feature>
<dbReference type="Proteomes" id="UP000652219">
    <property type="component" value="Unassembled WGS sequence"/>
</dbReference>
<dbReference type="AlphaFoldDB" id="A0A8H6ITY0"/>
<evidence type="ECO:0000313" key="3">
    <source>
        <dbReference type="Proteomes" id="UP000652219"/>
    </source>
</evidence>
<feature type="region of interest" description="Disordered" evidence="1">
    <location>
        <begin position="65"/>
        <end position="151"/>
    </location>
</feature>
<dbReference type="EMBL" id="WIGN01000362">
    <property type="protein sequence ID" value="KAF6796963.1"/>
    <property type="molecule type" value="Genomic_DNA"/>
</dbReference>
<reference evidence="2 3" key="1">
    <citation type="journal article" date="2020" name="Phytopathology">
        <title>Genome Sequence Resources of Colletotrichum truncatum, C. plurivorum, C. musicola, and C. sojae: Four Species Pathogenic to Soybean (Glycine max).</title>
        <authorList>
            <person name="Rogerio F."/>
            <person name="Boufleur T.R."/>
            <person name="Ciampi-Guillardi M."/>
            <person name="Sukno S.A."/>
            <person name="Thon M.R."/>
            <person name="Massola Junior N.S."/>
            <person name="Baroncelli R."/>
        </authorList>
    </citation>
    <scope>NUCLEOTIDE SEQUENCE [LARGE SCALE GENOMIC DNA]</scope>
    <source>
        <strain evidence="2 3">LFN0009</strain>
    </source>
</reference>
<feature type="compositionally biased region" description="Low complexity" evidence="1">
    <location>
        <begin position="592"/>
        <end position="617"/>
    </location>
</feature>
<evidence type="ECO:0000313" key="2">
    <source>
        <dbReference type="EMBL" id="KAF6796963.1"/>
    </source>
</evidence>
<protein>
    <submittedName>
        <fullName evidence="2">Uncharacterized protein</fullName>
    </submittedName>
</protein>
<sequence length="657" mass="74292">MTVGKEDNGHDGSDDNVLVMEQAEIHENNNSIDVMEEAEIHENDNSIDMVEEAQIQANSVSIDTVEEAGPREVEQSRQAPVQMADRQAYQSRQGPDGMTYGQPGQLGNHSVMMSGQQDQHSYPHAMMSGQPGQLGNPAMMNGSPGPPAQYQSYPPAPVQTWRGQPTPSYPFNASAQFHVTPPPVGLSQFYMAKRRENKERHEAEKRREDSRQWEARMRQELCQECVSKRKTLTHLQHASLFNTLLCQKVCSTCSIWWPVMFFNHRYDVSAGRYVPAEDTTCLGQSRSVRLCMHRTFNMTEIQREYRRVTEAGPLPKTKETILAKCEECFEGLGAPLQSPRLITVGIGKGGEEGRKFDLSWHIKLDWIKDGEEEDYRHLICPHRSWIVIRDWATKGVAAAAADAAQETAAQGKAAQDKTAQDKTAQGKADQGKAAQGKTATVPNTGKLVCNLFGCKREYSWSKNNSGQPLVKSRLKILKLWKGQDLSHAGLDPHMVELLPEDLVRLESADKKHVLWCDNEAEKPCLNKWDRRRALYHHTYWLLNDDYWPNEKVLAEERARDEQEGRSSPGQDEHTFPSRKETLFTIQEEDLYSSQEENLNSSQELQSASSQELQSASSQEEDVSPPQKECPFRHSVSYSERPRSRSCSPGDHRKSRSA</sequence>
<feature type="region of interest" description="Disordered" evidence="1">
    <location>
        <begin position="411"/>
        <end position="437"/>
    </location>
</feature>
<proteinExistence type="predicted"/>
<name>A0A8H6ITY0_9PEZI</name>
<accession>A0A8H6ITY0</accession>
<evidence type="ECO:0000256" key="1">
    <source>
        <dbReference type="SAM" id="MobiDB-lite"/>
    </source>
</evidence>
<feature type="compositionally biased region" description="Basic and acidic residues" evidence="1">
    <location>
        <begin position="557"/>
        <end position="581"/>
    </location>
</feature>
<gene>
    <name evidence="2" type="ORF">CSOJ01_13079</name>
</gene>
<feature type="compositionally biased region" description="Polar residues" evidence="1">
    <location>
        <begin position="105"/>
        <end position="120"/>
    </location>
</feature>